<reference evidence="3 4" key="1">
    <citation type="submission" date="2016-10" db="EMBL/GenBank/DDBJ databases">
        <authorList>
            <person name="de Groot N.N."/>
        </authorList>
    </citation>
    <scope>NUCLEOTIDE SEQUENCE [LARGE SCALE GENOMIC DNA]</scope>
    <source>
        <strain evidence="3 4">CGMCC 4.5739</strain>
    </source>
</reference>
<keyword evidence="4" id="KW-1185">Reference proteome</keyword>
<dbReference type="PANTHER" id="PTHR35585:SF1">
    <property type="entry name" value="HHE DOMAIN PROTEIN (AFU_ORTHOLOGUE AFUA_4G00730)"/>
    <property type="match status" value="1"/>
</dbReference>
<name>A0A1I1V8I5_9ACTN</name>
<dbReference type="OrthoDB" id="9793637at2"/>
<dbReference type="Proteomes" id="UP000199207">
    <property type="component" value="Unassembled WGS sequence"/>
</dbReference>
<feature type="domain" description="Hemerythrin-like" evidence="2">
    <location>
        <begin position="3"/>
        <end position="120"/>
    </location>
</feature>
<sequence length="181" mass="20330">MDAIELLKHDHRRVEQLFRDYHAAASDTQRRGVVEILVHELSAHAALEELLVYPLAREEIPGGGQLADRHLAEHADVKKTLLALDRLGAGDERADALMAQLEREIEEHVREEEDEFLPRLRDAVGPRVIDELGHALKEARRTAPTRPHPHAPDQPPALALAGPVAAVYDRVRDRLQGRPRP</sequence>
<protein>
    <submittedName>
        <fullName evidence="3">Hemerythrin HHE cation binding domain-containing protein</fullName>
    </submittedName>
</protein>
<proteinExistence type="predicted"/>
<dbReference type="Gene3D" id="1.20.120.520">
    <property type="entry name" value="nmb1532 protein domain like"/>
    <property type="match status" value="1"/>
</dbReference>
<evidence type="ECO:0000256" key="1">
    <source>
        <dbReference type="SAM" id="MobiDB-lite"/>
    </source>
</evidence>
<organism evidence="3 4">
    <name type="scientific">Streptomyces aidingensis</name>
    <dbReference type="NCBI Taxonomy" id="910347"/>
    <lineage>
        <taxon>Bacteria</taxon>
        <taxon>Bacillati</taxon>
        <taxon>Actinomycetota</taxon>
        <taxon>Actinomycetes</taxon>
        <taxon>Kitasatosporales</taxon>
        <taxon>Streptomycetaceae</taxon>
        <taxon>Streptomyces</taxon>
    </lineage>
</organism>
<dbReference type="Pfam" id="PF01814">
    <property type="entry name" value="Hemerythrin"/>
    <property type="match status" value="1"/>
</dbReference>
<feature type="region of interest" description="Disordered" evidence="1">
    <location>
        <begin position="139"/>
        <end position="160"/>
    </location>
</feature>
<evidence type="ECO:0000259" key="2">
    <source>
        <dbReference type="Pfam" id="PF01814"/>
    </source>
</evidence>
<evidence type="ECO:0000313" key="4">
    <source>
        <dbReference type="Proteomes" id="UP000199207"/>
    </source>
</evidence>
<dbReference type="RefSeq" id="WP_093841749.1">
    <property type="nucleotide sequence ID" value="NZ_FOLM01000031.1"/>
</dbReference>
<dbReference type="InterPro" id="IPR012312">
    <property type="entry name" value="Hemerythrin-like"/>
</dbReference>
<dbReference type="AlphaFoldDB" id="A0A1I1V8I5"/>
<dbReference type="PANTHER" id="PTHR35585">
    <property type="entry name" value="HHE DOMAIN PROTEIN (AFU_ORTHOLOGUE AFUA_4G00730)"/>
    <property type="match status" value="1"/>
</dbReference>
<evidence type="ECO:0000313" key="3">
    <source>
        <dbReference type="EMBL" id="SFD79135.1"/>
    </source>
</evidence>
<dbReference type="EMBL" id="FOLM01000031">
    <property type="protein sequence ID" value="SFD79135.1"/>
    <property type="molecule type" value="Genomic_DNA"/>
</dbReference>
<accession>A0A1I1V8I5</accession>
<gene>
    <name evidence="3" type="ORF">SAMN05421773_1315</name>
</gene>
<dbReference type="STRING" id="910347.SAMN05421773_1315"/>